<keyword evidence="2" id="KW-0732">Signal</keyword>
<dbReference type="Proteomes" id="UP000309186">
    <property type="component" value="Unassembled WGS sequence"/>
</dbReference>
<evidence type="ECO:0000256" key="1">
    <source>
        <dbReference type="SAM" id="MobiDB-lite"/>
    </source>
</evidence>
<comment type="caution">
    <text evidence="3">The sequence shown here is derived from an EMBL/GenBank/DDBJ whole genome shotgun (WGS) entry which is preliminary data.</text>
</comment>
<feature type="chain" id="PRO_5024398180" evidence="2">
    <location>
        <begin position="23"/>
        <end position="168"/>
    </location>
</feature>
<evidence type="ECO:0000256" key="2">
    <source>
        <dbReference type="SAM" id="SignalP"/>
    </source>
</evidence>
<protein>
    <submittedName>
        <fullName evidence="3">Uncharacterized protein</fullName>
    </submittedName>
</protein>
<name>A0A5R9Q433_9GAMM</name>
<proteinExistence type="predicted"/>
<sequence>MKLTNSITLIILLALLVGCGGGSESSSQVPENNESNTQTAATTESSGNTETNETPDTTQLVAPQSFDFRVDKDVRILLADLPQTNGVINIYHGTDFYDEQNDVYYPDGKTLLTSWRPKQTQQINVSFNKNWQGLLIEWLPQTGFEKEQYIFFSASQINEELLLSINAE</sequence>
<gene>
    <name evidence="3" type="ORF">C1E24_06705</name>
</gene>
<dbReference type="EMBL" id="PPSW01000008">
    <property type="protein sequence ID" value="TLX47921.1"/>
    <property type="molecule type" value="Genomic_DNA"/>
</dbReference>
<dbReference type="AlphaFoldDB" id="A0A5R9Q433"/>
<dbReference type="RefSeq" id="WP_138479942.1">
    <property type="nucleotide sequence ID" value="NZ_PPSW01000008.1"/>
</dbReference>
<dbReference type="PROSITE" id="PS51257">
    <property type="entry name" value="PROKAR_LIPOPROTEIN"/>
    <property type="match status" value="1"/>
</dbReference>
<organism evidence="3 4">
    <name type="scientific">Pseudoalteromonas phenolica</name>
    <dbReference type="NCBI Taxonomy" id="161398"/>
    <lineage>
        <taxon>Bacteria</taxon>
        <taxon>Pseudomonadati</taxon>
        <taxon>Pseudomonadota</taxon>
        <taxon>Gammaproteobacteria</taxon>
        <taxon>Alteromonadales</taxon>
        <taxon>Pseudoalteromonadaceae</taxon>
        <taxon>Pseudoalteromonas</taxon>
    </lineage>
</organism>
<evidence type="ECO:0000313" key="4">
    <source>
        <dbReference type="Proteomes" id="UP000309186"/>
    </source>
</evidence>
<reference evidence="3 4" key="1">
    <citation type="submission" date="2018-01" db="EMBL/GenBank/DDBJ databases">
        <title>Co-occurrence of chitin degradation, pigmentation and bioactivity in marine Pseudoalteromonas.</title>
        <authorList>
            <person name="Paulsen S."/>
            <person name="Gram L."/>
            <person name="Machado H."/>
        </authorList>
    </citation>
    <scope>NUCLEOTIDE SEQUENCE [LARGE SCALE GENOMIC DNA]</scope>
    <source>
        <strain evidence="3 4">S3663</strain>
    </source>
</reference>
<feature type="region of interest" description="Disordered" evidence="1">
    <location>
        <begin position="23"/>
        <end position="56"/>
    </location>
</feature>
<feature type="signal peptide" evidence="2">
    <location>
        <begin position="1"/>
        <end position="22"/>
    </location>
</feature>
<feature type="compositionally biased region" description="Low complexity" evidence="1">
    <location>
        <begin position="39"/>
        <end position="54"/>
    </location>
</feature>
<dbReference type="OrthoDB" id="9978803at2"/>
<feature type="compositionally biased region" description="Polar residues" evidence="1">
    <location>
        <begin position="24"/>
        <end position="38"/>
    </location>
</feature>
<accession>A0A5R9Q433</accession>
<evidence type="ECO:0000313" key="3">
    <source>
        <dbReference type="EMBL" id="TLX47921.1"/>
    </source>
</evidence>